<accession>A0ABX8Z1E4</accession>
<name>A0ABX8Z1E4_9BACT</name>
<feature type="coiled-coil region" evidence="1">
    <location>
        <begin position="156"/>
        <end position="183"/>
    </location>
</feature>
<dbReference type="Proteomes" id="UP000822862">
    <property type="component" value="Chromosome"/>
</dbReference>
<reference evidence="2 3" key="1">
    <citation type="submission" date="2021-05" db="EMBL/GenBank/DDBJ databases">
        <title>Ecology and evolution of chlamydial symbionts of arthropods.</title>
        <authorList>
            <person name="Halter T."/>
            <person name="Sixt B.S."/>
            <person name="Toenshoff E.R."/>
            <person name="Koestlbacher S."/>
            <person name="Schulz F."/>
            <person name="Kostanjsek R."/>
            <person name="Collingro A."/>
            <person name="Hendrickx F."/>
            <person name="Horn M."/>
        </authorList>
    </citation>
    <scope>NUCLEOTIDE SEQUENCE [LARGE SCALE GENOMIC DNA]</scope>
    <source>
        <strain evidence="2 3">15C</strain>
    </source>
</reference>
<proteinExistence type="predicted"/>
<sequence length="309" mass="35371">MAAVFLHSLNILTYGHSIYQFYSNKDLSLWQKLWGTLPRVAGIAVDGSILGKIGNLNSLKTVSPHINGVALTLFDVVAKEEPYEDAFCTAFSNLVRLNASQDGAMLVSSLIEKRQIFKENVEKLYNYYKPMTISLSNSEKVSERIQEEKVKFLKILKTQENQLDFIEQTMQDYQNIINNATAESFGSIPYCYMNRPEFTKRKCKISKEPIREAVVVREINLPIYYECDNLSGWYKHKRTTPLPPAWPKSIPFNRDVIVVDKAETAQITQDLQKALNQTQNNPEELEAMKIGFLAIQEVLNNFISQKTKN</sequence>
<gene>
    <name evidence="2" type="ORF">RHAB15C_0000255</name>
</gene>
<evidence type="ECO:0000313" key="3">
    <source>
        <dbReference type="Proteomes" id="UP000822862"/>
    </source>
</evidence>
<keyword evidence="3" id="KW-1185">Reference proteome</keyword>
<dbReference type="RefSeq" id="WP_194845492.1">
    <property type="nucleotide sequence ID" value="NZ_CP075585.1"/>
</dbReference>
<organism evidence="2 3">
    <name type="scientific">Candidatus Rhabdochlamydia porcellionis</name>
    <dbReference type="NCBI Taxonomy" id="225148"/>
    <lineage>
        <taxon>Bacteria</taxon>
        <taxon>Pseudomonadati</taxon>
        <taxon>Chlamydiota</taxon>
        <taxon>Chlamydiia</taxon>
        <taxon>Parachlamydiales</taxon>
        <taxon>Candidatus Rhabdochlamydiaceae</taxon>
        <taxon>Candidatus Rhabdochlamydia</taxon>
    </lineage>
</organism>
<evidence type="ECO:0000313" key="2">
    <source>
        <dbReference type="EMBL" id="QZA58382.1"/>
    </source>
</evidence>
<keyword evidence="1" id="KW-0175">Coiled coil</keyword>
<evidence type="ECO:0000256" key="1">
    <source>
        <dbReference type="SAM" id="Coils"/>
    </source>
</evidence>
<dbReference type="EMBL" id="CP075585">
    <property type="protein sequence ID" value="QZA58382.1"/>
    <property type="molecule type" value="Genomic_DNA"/>
</dbReference>
<protein>
    <submittedName>
        <fullName evidence="2">Uncharacterized protein</fullName>
    </submittedName>
</protein>